<evidence type="ECO:0000313" key="1">
    <source>
        <dbReference type="EMBL" id="RHF72717.1"/>
    </source>
</evidence>
<dbReference type="PANTHER" id="PTHR48098:SF6">
    <property type="entry name" value="FERRI-BACILLIBACTIN ESTERASE BESA"/>
    <property type="match status" value="1"/>
</dbReference>
<dbReference type="InterPro" id="IPR000801">
    <property type="entry name" value="Esterase-like"/>
</dbReference>
<comment type="caution">
    <text evidence="1">The sequence shown here is derived from an EMBL/GenBank/DDBJ whole genome shotgun (WGS) entry which is preliminary data.</text>
</comment>
<dbReference type="GO" id="GO:0016787">
    <property type="term" value="F:hydrolase activity"/>
    <property type="evidence" value="ECO:0007669"/>
    <property type="project" value="UniProtKB-KW"/>
</dbReference>
<dbReference type="InterPro" id="IPR029058">
    <property type="entry name" value="AB_hydrolase_fold"/>
</dbReference>
<dbReference type="PANTHER" id="PTHR48098">
    <property type="entry name" value="ENTEROCHELIN ESTERASE-RELATED"/>
    <property type="match status" value="1"/>
</dbReference>
<reference evidence="1 2" key="1">
    <citation type="submission" date="2018-08" db="EMBL/GenBank/DDBJ databases">
        <title>A genome reference for cultivated species of the human gut microbiota.</title>
        <authorList>
            <person name="Zou Y."/>
            <person name="Xue W."/>
            <person name="Luo G."/>
        </authorList>
    </citation>
    <scope>NUCLEOTIDE SEQUENCE [LARGE SCALE GENOMIC DNA]</scope>
    <source>
        <strain evidence="1 2">AM25-1</strain>
    </source>
</reference>
<dbReference type="InterPro" id="IPR050583">
    <property type="entry name" value="Mycobacterial_A85_antigen"/>
</dbReference>
<dbReference type="Pfam" id="PF00756">
    <property type="entry name" value="Esterase"/>
    <property type="match status" value="1"/>
</dbReference>
<dbReference type="Gene3D" id="3.40.50.1820">
    <property type="entry name" value="alpha/beta hydrolase"/>
    <property type="match status" value="1"/>
</dbReference>
<dbReference type="Proteomes" id="UP000284676">
    <property type="component" value="Unassembled WGS sequence"/>
</dbReference>
<evidence type="ECO:0000313" key="2">
    <source>
        <dbReference type="Proteomes" id="UP000284676"/>
    </source>
</evidence>
<organism evidence="1 2">
    <name type="scientific">Fusobacterium mortiferum</name>
    <dbReference type="NCBI Taxonomy" id="850"/>
    <lineage>
        <taxon>Bacteria</taxon>
        <taxon>Fusobacteriati</taxon>
        <taxon>Fusobacteriota</taxon>
        <taxon>Fusobacteriia</taxon>
        <taxon>Fusobacteriales</taxon>
        <taxon>Fusobacteriaceae</taxon>
        <taxon>Fusobacterium</taxon>
    </lineage>
</organism>
<accession>A0A414PVU4</accession>
<keyword evidence="1" id="KW-0378">Hydrolase</keyword>
<dbReference type="RefSeq" id="WP_118234290.1">
    <property type="nucleotide sequence ID" value="NZ_QRHL01000007.1"/>
</dbReference>
<dbReference type="AlphaFoldDB" id="A0A414PVU4"/>
<name>A0A414PVU4_FUSMR</name>
<protein>
    <submittedName>
        <fullName evidence="1">Alpha/beta hydrolase</fullName>
    </submittedName>
</protein>
<gene>
    <name evidence="1" type="ORF">DW663_05950</name>
</gene>
<sequence length="255" mass="29760">MILKENIYIEPFKLHRTLHIYLPDDIQPDERFPVIYMFDGHNLFYDSDATYGKSWGIKDALDTHNQRIIVVGLECNHEGNMRLCEFSPYSFKDKFFGEVTGLGKTTIEWICETLKPYIDEKFPTKPEREYTAIGGSSMGGLMSVYGLAARSDIFSMGICVSPFYEHVFKKLVDDISKFKIHKKTKAYISWGRYEFHTKKQLAVGTEKNMIVTRIFSQKGVTVYPHMMVEGAHNEESWEKETFAWLYELGLYKKHR</sequence>
<proteinExistence type="predicted"/>
<dbReference type="EMBL" id="QRHL01000007">
    <property type="protein sequence ID" value="RHF72717.1"/>
    <property type="molecule type" value="Genomic_DNA"/>
</dbReference>
<dbReference type="SUPFAM" id="SSF53474">
    <property type="entry name" value="alpha/beta-Hydrolases"/>
    <property type="match status" value="1"/>
</dbReference>